<sequence>MHDREKVESFQIRMEEIIKKHDTEDAFEIIVSELNKCENRYLAEFMAPLNFLKYEPVLDWVEQNVHRVNNVTQDWGHLSASSNFTWERAEMWLEKGRPWSLVALDATMFCTTQGERLNQSPWMRELRPKLKDDPKLESIANGLKKYLDADNVPRTKKIVNRIINDIFEIE</sequence>
<keyword evidence="2" id="KW-1185">Reference proteome</keyword>
<proteinExistence type="predicted"/>
<gene>
    <name evidence="1" type="ORF">ACFOOI_12105</name>
</gene>
<comment type="caution">
    <text evidence="1">The sequence shown here is derived from an EMBL/GenBank/DDBJ whole genome shotgun (WGS) entry which is preliminary data.</text>
</comment>
<organism evidence="1 2">
    <name type="scientific">Lacihabitans lacunae</name>
    <dbReference type="NCBI Taxonomy" id="1028214"/>
    <lineage>
        <taxon>Bacteria</taxon>
        <taxon>Pseudomonadati</taxon>
        <taxon>Bacteroidota</taxon>
        <taxon>Cytophagia</taxon>
        <taxon>Cytophagales</taxon>
        <taxon>Leadbetterellaceae</taxon>
        <taxon>Lacihabitans</taxon>
    </lineage>
</organism>
<accession>A0ABV7YXU5</accession>
<dbReference type="RefSeq" id="WP_379838240.1">
    <property type="nucleotide sequence ID" value="NZ_JBHRYQ010000001.1"/>
</dbReference>
<reference evidence="2" key="1">
    <citation type="journal article" date="2019" name="Int. J. Syst. Evol. Microbiol.">
        <title>The Global Catalogue of Microorganisms (GCM) 10K type strain sequencing project: providing services to taxonomists for standard genome sequencing and annotation.</title>
        <authorList>
            <consortium name="The Broad Institute Genomics Platform"/>
            <consortium name="The Broad Institute Genome Sequencing Center for Infectious Disease"/>
            <person name="Wu L."/>
            <person name="Ma J."/>
        </authorList>
    </citation>
    <scope>NUCLEOTIDE SEQUENCE [LARGE SCALE GENOMIC DNA]</scope>
    <source>
        <strain evidence="2">CECT 7956</strain>
    </source>
</reference>
<name>A0ABV7YXU5_9BACT</name>
<dbReference type="EMBL" id="JBHRYQ010000001">
    <property type="protein sequence ID" value="MFC3811399.1"/>
    <property type="molecule type" value="Genomic_DNA"/>
</dbReference>
<protein>
    <submittedName>
        <fullName evidence="1">Uncharacterized protein</fullName>
    </submittedName>
</protein>
<evidence type="ECO:0000313" key="2">
    <source>
        <dbReference type="Proteomes" id="UP001595616"/>
    </source>
</evidence>
<evidence type="ECO:0000313" key="1">
    <source>
        <dbReference type="EMBL" id="MFC3811399.1"/>
    </source>
</evidence>
<dbReference type="Proteomes" id="UP001595616">
    <property type="component" value="Unassembled WGS sequence"/>
</dbReference>